<dbReference type="GO" id="GO:0006691">
    <property type="term" value="P:leukotriene metabolic process"/>
    <property type="evidence" value="ECO:0007669"/>
    <property type="project" value="UniProtKB-ARBA"/>
</dbReference>
<dbReference type="SUPFAM" id="SSF161084">
    <property type="entry name" value="MAPEG domain-like"/>
    <property type="match status" value="1"/>
</dbReference>
<dbReference type="InterPro" id="IPR023352">
    <property type="entry name" value="MAPEG-like_dom_sf"/>
</dbReference>
<evidence type="ECO:0000313" key="6">
    <source>
        <dbReference type="EMBL" id="NDV38136.1"/>
    </source>
</evidence>
<feature type="transmembrane region" description="Helical" evidence="5">
    <location>
        <begin position="119"/>
        <end position="140"/>
    </location>
</feature>
<evidence type="ECO:0008006" key="7">
    <source>
        <dbReference type="Google" id="ProtNLM"/>
    </source>
</evidence>
<dbReference type="Pfam" id="PF01124">
    <property type="entry name" value="MAPEG"/>
    <property type="match status" value="1"/>
</dbReference>
<dbReference type="GO" id="GO:0004602">
    <property type="term" value="F:glutathione peroxidase activity"/>
    <property type="evidence" value="ECO:0007669"/>
    <property type="project" value="TreeGrafter"/>
</dbReference>
<reference evidence="6" key="1">
    <citation type="journal article" date="2020" name="J. Eukaryot. Microbiol.">
        <title>De novo Sequencing, Assembly and Annotation of the Transcriptome for the Free-Living Testate Amoeba Arcella intermedia.</title>
        <authorList>
            <person name="Ribeiro G.M."/>
            <person name="Porfirio-Sousa A.L."/>
            <person name="Maurer-Alcala X.X."/>
            <person name="Katz L.A."/>
            <person name="Lahr D.J.G."/>
        </authorList>
    </citation>
    <scope>NUCLEOTIDE SEQUENCE</scope>
</reference>
<organism evidence="6">
    <name type="scientific">Arcella intermedia</name>
    <dbReference type="NCBI Taxonomy" id="1963864"/>
    <lineage>
        <taxon>Eukaryota</taxon>
        <taxon>Amoebozoa</taxon>
        <taxon>Tubulinea</taxon>
        <taxon>Elardia</taxon>
        <taxon>Arcellinida</taxon>
        <taxon>Sphaerothecina</taxon>
        <taxon>Arcellidae</taxon>
        <taxon>Arcella</taxon>
    </lineage>
</organism>
<dbReference type="AlphaFoldDB" id="A0A6B2LM43"/>
<keyword evidence="4 5" id="KW-0472">Membrane</keyword>
<evidence type="ECO:0000256" key="3">
    <source>
        <dbReference type="ARBA" id="ARBA00022989"/>
    </source>
</evidence>
<dbReference type="GO" id="GO:0005783">
    <property type="term" value="C:endoplasmic reticulum"/>
    <property type="evidence" value="ECO:0007669"/>
    <property type="project" value="TreeGrafter"/>
</dbReference>
<name>A0A6B2LM43_9EUKA</name>
<comment type="subcellular location">
    <subcellularLocation>
        <location evidence="1">Membrane</location>
        <topology evidence="1">Multi-pass membrane protein</topology>
    </subcellularLocation>
</comment>
<evidence type="ECO:0000256" key="4">
    <source>
        <dbReference type="ARBA" id="ARBA00023136"/>
    </source>
</evidence>
<sequence>MSGPRYKHFTEEYVKKNLAKENEEHKKVFGGDIARGCHPDPGLGRFSEHLSLEAWMDINTAARAAGNFLENHAQLQLFLLIAGMFLPEVAAGLGLVQIVGRVLYSAGIRSKQGPNKRGIGFGFCMFSQFSLAGIAFFYSLKMTGLF</sequence>
<keyword evidence="3 5" id="KW-1133">Transmembrane helix</keyword>
<accession>A0A6B2LM43</accession>
<protein>
    <recommendedName>
        <fullName evidence="7">MAPEG family protein</fullName>
    </recommendedName>
</protein>
<keyword evidence="2 5" id="KW-0812">Transmembrane</keyword>
<evidence type="ECO:0000256" key="1">
    <source>
        <dbReference type="ARBA" id="ARBA00004141"/>
    </source>
</evidence>
<dbReference type="InterPro" id="IPR001129">
    <property type="entry name" value="Membr-assoc_MAPEG"/>
</dbReference>
<dbReference type="PANTHER" id="PTHR10250">
    <property type="entry name" value="MICROSOMAL GLUTATHIONE S-TRANSFERASE"/>
    <property type="match status" value="1"/>
</dbReference>
<evidence type="ECO:0000256" key="2">
    <source>
        <dbReference type="ARBA" id="ARBA00022692"/>
    </source>
</evidence>
<dbReference type="InterPro" id="IPR050997">
    <property type="entry name" value="MAPEG"/>
</dbReference>
<dbReference type="Gene3D" id="1.20.120.550">
    <property type="entry name" value="Membrane associated eicosanoid/glutathione metabolism-like domain"/>
    <property type="match status" value="1"/>
</dbReference>
<proteinExistence type="predicted"/>
<dbReference type="GO" id="GO:0004364">
    <property type="term" value="F:glutathione transferase activity"/>
    <property type="evidence" value="ECO:0007669"/>
    <property type="project" value="TreeGrafter"/>
</dbReference>
<dbReference type="GO" id="GO:0005635">
    <property type="term" value="C:nuclear envelope"/>
    <property type="evidence" value="ECO:0007669"/>
    <property type="project" value="TreeGrafter"/>
</dbReference>
<dbReference type="EMBL" id="GIBP01009167">
    <property type="protein sequence ID" value="NDV38136.1"/>
    <property type="molecule type" value="Transcribed_RNA"/>
</dbReference>
<dbReference type="PANTHER" id="PTHR10250:SF26">
    <property type="entry name" value="GLUTATHIONE S-TRANSFERASE 3, MITOCHONDRIAL"/>
    <property type="match status" value="1"/>
</dbReference>
<evidence type="ECO:0000256" key="5">
    <source>
        <dbReference type="SAM" id="Phobius"/>
    </source>
</evidence>
<feature type="transmembrane region" description="Helical" evidence="5">
    <location>
        <begin position="77"/>
        <end position="99"/>
    </location>
</feature>
<dbReference type="GO" id="GO:0016020">
    <property type="term" value="C:membrane"/>
    <property type="evidence" value="ECO:0007669"/>
    <property type="project" value="UniProtKB-SubCell"/>
</dbReference>